<comment type="similarity">
    <text evidence="2">Belongs to the FARP (FMRFamide related peptide) family.</text>
</comment>
<dbReference type="InterPro" id="IPR002544">
    <property type="entry name" value="FMRFamid-related_peptide-like"/>
</dbReference>
<dbReference type="GO" id="GO:0045187">
    <property type="term" value="P:regulation of circadian sleep/wake cycle, sleep"/>
    <property type="evidence" value="ECO:0007669"/>
    <property type="project" value="EnsemblMetazoa"/>
</dbReference>
<dbReference type="InterPro" id="IPR051041">
    <property type="entry name" value="FMRFamide-related_np"/>
</dbReference>
<organism evidence="8">
    <name type="scientific">Strongyloides ratti</name>
    <name type="common">Parasitic roundworm</name>
    <dbReference type="NCBI Taxonomy" id="34506"/>
    <lineage>
        <taxon>Eukaryota</taxon>
        <taxon>Metazoa</taxon>
        <taxon>Ecdysozoa</taxon>
        <taxon>Nematoda</taxon>
        <taxon>Chromadorea</taxon>
        <taxon>Rhabditida</taxon>
        <taxon>Tylenchina</taxon>
        <taxon>Panagrolaimomorpha</taxon>
        <taxon>Strongyloidoidea</taxon>
        <taxon>Strongyloididae</taxon>
        <taxon>Strongyloides</taxon>
    </lineage>
</organism>
<evidence type="ECO:0000313" key="8">
    <source>
        <dbReference type="EMBL" id="CEF71147.1"/>
    </source>
</evidence>
<evidence type="ECO:0000256" key="6">
    <source>
        <dbReference type="ARBA" id="ARBA00023320"/>
    </source>
</evidence>
<proteinExistence type="inferred from homology"/>
<comment type="subcellular location">
    <subcellularLocation>
        <location evidence="1">Secreted</location>
    </subcellularLocation>
</comment>
<dbReference type="AlphaFoldDB" id="A0A090LSG1"/>
<evidence type="ECO:0000313" key="10">
    <source>
        <dbReference type="WBParaSite" id="SRAE_X000047400.1"/>
    </source>
</evidence>
<dbReference type="STRING" id="34506.A0A090LSG1"/>
<dbReference type="GO" id="GO:0071855">
    <property type="term" value="F:neuropeptide receptor binding"/>
    <property type="evidence" value="ECO:0007669"/>
    <property type="project" value="EnsemblMetazoa"/>
</dbReference>
<evidence type="ECO:0000256" key="4">
    <source>
        <dbReference type="ARBA" id="ARBA00022685"/>
    </source>
</evidence>
<feature type="signal peptide" evidence="7">
    <location>
        <begin position="1"/>
        <end position="23"/>
    </location>
</feature>
<dbReference type="WBParaSite" id="SRAE_X000047400.1">
    <property type="protein sequence ID" value="SRAE_X000047400.1"/>
    <property type="gene ID" value="WBGene00266033"/>
</dbReference>
<dbReference type="GeneID" id="36383527"/>
<dbReference type="EMBL" id="LN609530">
    <property type="protein sequence ID" value="CEF71147.1"/>
    <property type="molecule type" value="Genomic_DNA"/>
</dbReference>
<keyword evidence="9" id="KW-1185">Reference proteome</keyword>
<dbReference type="OrthoDB" id="5833048at2759"/>
<reference evidence="8 9" key="1">
    <citation type="submission" date="2014-09" db="EMBL/GenBank/DDBJ databases">
        <authorList>
            <person name="Martin A.A."/>
        </authorList>
    </citation>
    <scope>NUCLEOTIDE SEQUENCE</scope>
    <source>
        <strain evidence="9">ED321</strain>
        <strain evidence="8">ED321 Heterogonic</strain>
    </source>
</reference>
<dbReference type="PANTHER" id="PTHR20986:SF15">
    <property type="entry name" value="FMRFAMIDE-LIKE NEUROPEPTIDES 13"/>
    <property type="match status" value="1"/>
</dbReference>
<dbReference type="GO" id="GO:0005576">
    <property type="term" value="C:extracellular region"/>
    <property type="evidence" value="ECO:0007669"/>
    <property type="project" value="UniProtKB-SubCell"/>
</dbReference>
<keyword evidence="7" id="KW-0732">Signal</keyword>
<keyword evidence="6" id="KW-0527">Neuropeptide</keyword>
<gene>
    <name evidence="8 10 11" type="ORF">SRAE_X000047400</name>
</gene>
<evidence type="ECO:0000256" key="7">
    <source>
        <dbReference type="SAM" id="SignalP"/>
    </source>
</evidence>
<keyword evidence="4" id="KW-0165">Cleavage on pair of basic residues</keyword>
<keyword evidence="5" id="KW-0027">Amidation</keyword>
<keyword evidence="3" id="KW-0964">Secreted</keyword>
<dbReference type="GO" id="GO:1900034">
    <property type="term" value="P:regulation of cellular response to heat"/>
    <property type="evidence" value="ECO:0007669"/>
    <property type="project" value="EnsemblMetazoa"/>
</dbReference>
<evidence type="ECO:0000313" key="9">
    <source>
        <dbReference type="Proteomes" id="UP000035682"/>
    </source>
</evidence>
<dbReference type="PANTHER" id="PTHR20986">
    <property type="entry name" value="FMRFAMIDE-RELATED PEPTIDES"/>
    <property type="match status" value="1"/>
</dbReference>
<dbReference type="WormBase" id="SRAE_X000047400">
    <property type="protein sequence ID" value="SRP02383"/>
    <property type="gene ID" value="WBGene00266033"/>
</dbReference>
<feature type="chain" id="PRO_5015031154" evidence="7">
    <location>
        <begin position="24"/>
        <end position="191"/>
    </location>
</feature>
<accession>A0A090LSG1</accession>
<sequence length="191" mass="21436">MTNMIKQTISLFLLLPLIATSFGIEPAEIRSLDNANVHGKRNILDDESIAVFPYEIFYEPVLSYDKRSSSPLVRFGKRSSDLKDGSLITRELRASMIDSPLVRFGKRSPSGPLVRFGRSPAVPLVRFGRSLSGPLVRFGKRNFENLDSQYDKRSGMSPLIRFGRASAGPLVRFGKRSVTEEDEFMADTMEN</sequence>
<dbReference type="Proteomes" id="UP000035682">
    <property type="component" value="Unplaced"/>
</dbReference>
<dbReference type="OMA" id="FMADTME"/>
<evidence type="ECO:0000256" key="1">
    <source>
        <dbReference type="ARBA" id="ARBA00004613"/>
    </source>
</evidence>
<evidence type="ECO:0000313" key="11">
    <source>
        <dbReference type="WormBase" id="SRAE_X000047400"/>
    </source>
</evidence>
<dbReference type="Pfam" id="PF01581">
    <property type="entry name" value="FARP"/>
    <property type="match status" value="2"/>
</dbReference>
<reference evidence="10" key="2">
    <citation type="submission" date="2020-12" db="UniProtKB">
        <authorList>
            <consortium name="WormBaseParasite"/>
        </authorList>
    </citation>
    <scope>IDENTIFICATION</scope>
</reference>
<evidence type="ECO:0000256" key="2">
    <source>
        <dbReference type="ARBA" id="ARBA00006356"/>
    </source>
</evidence>
<evidence type="ECO:0000256" key="5">
    <source>
        <dbReference type="ARBA" id="ARBA00022815"/>
    </source>
</evidence>
<evidence type="ECO:0000256" key="3">
    <source>
        <dbReference type="ARBA" id="ARBA00022525"/>
    </source>
</evidence>
<dbReference type="CTD" id="36383527"/>
<protein>
    <submittedName>
        <fullName evidence="8 10">Uncharacterized protein</fullName>
    </submittedName>
</protein>
<dbReference type="GO" id="GO:0007218">
    <property type="term" value="P:neuropeptide signaling pathway"/>
    <property type="evidence" value="ECO:0007669"/>
    <property type="project" value="UniProtKB-KW"/>
</dbReference>
<dbReference type="RefSeq" id="XP_024510343.1">
    <property type="nucleotide sequence ID" value="XM_024644823.1"/>
</dbReference>
<name>A0A090LSG1_STRRB</name>